<dbReference type="Proteomes" id="UP001634394">
    <property type="component" value="Unassembled WGS sequence"/>
</dbReference>
<keyword evidence="3" id="KW-1185">Reference proteome</keyword>
<evidence type="ECO:0000313" key="2">
    <source>
        <dbReference type="EMBL" id="KAL3872131.1"/>
    </source>
</evidence>
<feature type="chain" id="PRO_5044890300" evidence="1">
    <location>
        <begin position="22"/>
        <end position="133"/>
    </location>
</feature>
<dbReference type="AlphaFoldDB" id="A0ABD3WEY3"/>
<name>A0ABD3WEY3_SINWO</name>
<evidence type="ECO:0000313" key="3">
    <source>
        <dbReference type="Proteomes" id="UP001634394"/>
    </source>
</evidence>
<reference evidence="2 3" key="1">
    <citation type="submission" date="2024-11" db="EMBL/GenBank/DDBJ databases">
        <title>Chromosome-level genome assembly of the freshwater bivalve Anodonta woodiana.</title>
        <authorList>
            <person name="Chen X."/>
        </authorList>
    </citation>
    <scope>NUCLEOTIDE SEQUENCE [LARGE SCALE GENOMIC DNA]</scope>
    <source>
        <strain evidence="2">MN2024</strain>
        <tissue evidence="2">Gills</tissue>
    </source>
</reference>
<comment type="caution">
    <text evidence="2">The sequence shown here is derived from an EMBL/GenBank/DDBJ whole genome shotgun (WGS) entry which is preliminary data.</text>
</comment>
<proteinExistence type="predicted"/>
<organism evidence="2 3">
    <name type="scientific">Sinanodonta woodiana</name>
    <name type="common">Chinese pond mussel</name>
    <name type="synonym">Anodonta woodiana</name>
    <dbReference type="NCBI Taxonomy" id="1069815"/>
    <lineage>
        <taxon>Eukaryota</taxon>
        <taxon>Metazoa</taxon>
        <taxon>Spiralia</taxon>
        <taxon>Lophotrochozoa</taxon>
        <taxon>Mollusca</taxon>
        <taxon>Bivalvia</taxon>
        <taxon>Autobranchia</taxon>
        <taxon>Heteroconchia</taxon>
        <taxon>Palaeoheterodonta</taxon>
        <taxon>Unionida</taxon>
        <taxon>Unionoidea</taxon>
        <taxon>Unionidae</taxon>
        <taxon>Unioninae</taxon>
        <taxon>Sinanodonta</taxon>
    </lineage>
</organism>
<evidence type="ECO:0000256" key="1">
    <source>
        <dbReference type="SAM" id="SignalP"/>
    </source>
</evidence>
<protein>
    <submittedName>
        <fullName evidence="2">Uncharacterized protein</fullName>
    </submittedName>
</protein>
<dbReference type="EMBL" id="JBJQND010000007">
    <property type="protein sequence ID" value="KAL3872131.1"/>
    <property type="molecule type" value="Genomic_DNA"/>
</dbReference>
<feature type="signal peptide" evidence="1">
    <location>
        <begin position="1"/>
        <end position="21"/>
    </location>
</feature>
<accession>A0ABD3WEY3</accession>
<sequence>MNVPVVSLCFVLACYACSVHSLPRVPLEMLTNDDGNLARATPEQGIASGMAPDEFNKMLKKLRFREIVNDNLLTPDELARIISSESNSDAHQVPPIKRREMDALMSRVQALLSDIRERQIKDTLQLPSLRFGR</sequence>
<gene>
    <name evidence="2" type="ORF">ACJMK2_040083</name>
</gene>
<keyword evidence="1" id="KW-0732">Signal</keyword>